<keyword evidence="4" id="KW-1185">Reference proteome</keyword>
<keyword evidence="1" id="KW-1133">Transmembrane helix</keyword>
<evidence type="ECO:0000259" key="2">
    <source>
        <dbReference type="Pfam" id="PF08446"/>
    </source>
</evidence>
<evidence type="ECO:0000313" key="4">
    <source>
        <dbReference type="Proteomes" id="UP001396334"/>
    </source>
</evidence>
<comment type="caution">
    <text evidence="3">The sequence shown here is derived from an EMBL/GenBank/DDBJ whole genome shotgun (WGS) entry which is preliminary data.</text>
</comment>
<gene>
    <name evidence="3" type="ORF">V6N11_043851</name>
</gene>
<proteinExistence type="predicted"/>
<evidence type="ECO:0000256" key="1">
    <source>
        <dbReference type="SAM" id="Phobius"/>
    </source>
</evidence>
<protein>
    <recommendedName>
        <fullName evidence="2">PAS fold-2 domain-containing protein</fullName>
    </recommendedName>
</protein>
<dbReference type="Proteomes" id="UP001396334">
    <property type="component" value="Unassembled WGS sequence"/>
</dbReference>
<keyword evidence="1" id="KW-0812">Transmembrane</keyword>
<feature type="transmembrane region" description="Helical" evidence="1">
    <location>
        <begin position="85"/>
        <end position="105"/>
    </location>
</feature>
<evidence type="ECO:0000313" key="3">
    <source>
        <dbReference type="EMBL" id="KAK9010990.1"/>
    </source>
</evidence>
<accession>A0ABR2RDF4</accession>
<dbReference type="InterPro" id="IPR013654">
    <property type="entry name" value="PAS_2"/>
</dbReference>
<sequence length="106" mass="12146">MDKDNIIAQYNVDVGLMDKFEQYGVYAIEEPSFGKPFILNDLIRIDAKSLFSPTSSASLAKVATLKGIMMLNLIWVYLRSTQKLCYAILHWIDVGIVIMLPLMFYY</sequence>
<keyword evidence="1" id="KW-0472">Membrane</keyword>
<feature type="domain" description="PAS fold-2" evidence="2">
    <location>
        <begin position="40"/>
        <end position="99"/>
    </location>
</feature>
<reference evidence="3 4" key="1">
    <citation type="journal article" date="2024" name="G3 (Bethesda)">
        <title>Genome assembly of Hibiscus sabdariffa L. provides insights into metabolisms of medicinal natural products.</title>
        <authorList>
            <person name="Kim T."/>
        </authorList>
    </citation>
    <scope>NUCLEOTIDE SEQUENCE [LARGE SCALE GENOMIC DNA]</scope>
    <source>
        <strain evidence="3">TK-2024</strain>
        <tissue evidence="3">Old leaves</tissue>
    </source>
</reference>
<dbReference type="Pfam" id="PF08446">
    <property type="entry name" value="PAS_2"/>
    <property type="match status" value="1"/>
</dbReference>
<organism evidence="3 4">
    <name type="scientific">Hibiscus sabdariffa</name>
    <name type="common">roselle</name>
    <dbReference type="NCBI Taxonomy" id="183260"/>
    <lineage>
        <taxon>Eukaryota</taxon>
        <taxon>Viridiplantae</taxon>
        <taxon>Streptophyta</taxon>
        <taxon>Embryophyta</taxon>
        <taxon>Tracheophyta</taxon>
        <taxon>Spermatophyta</taxon>
        <taxon>Magnoliopsida</taxon>
        <taxon>eudicotyledons</taxon>
        <taxon>Gunneridae</taxon>
        <taxon>Pentapetalae</taxon>
        <taxon>rosids</taxon>
        <taxon>malvids</taxon>
        <taxon>Malvales</taxon>
        <taxon>Malvaceae</taxon>
        <taxon>Malvoideae</taxon>
        <taxon>Hibiscus</taxon>
    </lineage>
</organism>
<name>A0ABR2RDF4_9ROSI</name>
<dbReference type="EMBL" id="JBBPBN010000023">
    <property type="protein sequence ID" value="KAK9010990.1"/>
    <property type="molecule type" value="Genomic_DNA"/>
</dbReference>